<accession>A0ABV4XL25</accession>
<feature type="domain" description="Carrier" evidence="4">
    <location>
        <begin position="1008"/>
        <end position="1083"/>
    </location>
</feature>
<dbReference type="Gene3D" id="3.30.559.10">
    <property type="entry name" value="Chloramphenicol acetyltransferase-like domain"/>
    <property type="match status" value="1"/>
</dbReference>
<comment type="caution">
    <text evidence="5">The sequence shown here is derived from an EMBL/GenBank/DDBJ whole genome shotgun (WGS) entry which is preliminary data.</text>
</comment>
<dbReference type="InterPro" id="IPR000873">
    <property type="entry name" value="AMP-dep_synth/lig_dom"/>
</dbReference>
<evidence type="ECO:0000256" key="3">
    <source>
        <dbReference type="ARBA" id="ARBA00022553"/>
    </source>
</evidence>
<reference evidence="5 6" key="1">
    <citation type="submission" date="2024-09" db="EMBL/GenBank/DDBJ databases">
        <title>Floridaenema gen nov. (Aerosakkonemataceae, Aerosakkonematales ord. nov., Cyanobacteria) from benthic tropical and subtropical fresh waters, with the description of four new species.</title>
        <authorList>
            <person name="Moretto J.A."/>
            <person name="Berthold D.E."/>
            <person name="Lefler F.W."/>
            <person name="Huang I.-S."/>
            <person name="Laughinghouse H. IV."/>
        </authorList>
    </citation>
    <scope>NUCLEOTIDE SEQUENCE [LARGE SCALE GENOMIC DNA]</scope>
    <source>
        <strain evidence="5 6">BLCC-F50</strain>
    </source>
</reference>
<protein>
    <submittedName>
        <fullName evidence="5">Amino acid adenylation domain-containing protein</fullName>
    </submittedName>
</protein>
<dbReference type="Pfam" id="PF00501">
    <property type="entry name" value="AMP-binding"/>
    <property type="match status" value="1"/>
</dbReference>
<dbReference type="Pfam" id="PF00550">
    <property type="entry name" value="PP-binding"/>
    <property type="match status" value="1"/>
</dbReference>
<comment type="cofactor">
    <cofactor evidence="1">
        <name>pantetheine 4'-phosphate</name>
        <dbReference type="ChEBI" id="CHEBI:47942"/>
    </cofactor>
</comment>
<dbReference type="SUPFAM" id="SSF52777">
    <property type="entry name" value="CoA-dependent acyltransferases"/>
    <property type="match status" value="2"/>
</dbReference>
<dbReference type="PROSITE" id="PS00455">
    <property type="entry name" value="AMP_BINDING"/>
    <property type="match status" value="1"/>
</dbReference>
<dbReference type="InterPro" id="IPR001242">
    <property type="entry name" value="Condensation_dom"/>
</dbReference>
<dbReference type="Pfam" id="PF00668">
    <property type="entry name" value="Condensation"/>
    <property type="match status" value="1"/>
</dbReference>
<dbReference type="Gene3D" id="3.40.50.980">
    <property type="match status" value="2"/>
</dbReference>
<dbReference type="Pfam" id="PF00975">
    <property type="entry name" value="Thioesterase"/>
    <property type="match status" value="1"/>
</dbReference>
<evidence type="ECO:0000256" key="2">
    <source>
        <dbReference type="ARBA" id="ARBA00022450"/>
    </source>
</evidence>
<dbReference type="Gene3D" id="2.30.38.10">
    <property type="entry name" value="Luciferase, Domain 3"/>
    <property type="match status" value="1"/>
</dbReference>
<keyword evidence="3" id="KW-0597">Phosphoprotein</keyword>
<dbReference type="Gene3D" id="3.30.300.30">
    <property type="match status" value="1"/>
</dbReference>
<dbReference type="InterPro" id="IPR020845">
    <property type="entry name" value="AMP-binding_CS"/>
</dbReference>
<dbReference type="EMBL" id="JBHFNR010000032">
    <property type="protein sequence ID" value="MFB2892403.1"/>
    <property type="molecule type" value="Genomic_DNA"/>
</dbReference>
<keyword evidence="6" id="KW-1185">Reference proteome</keyword>
<dbReference type="InterPro" id="IPR023213">
    <property type="entry name" value="CAT-like_dom_sf"/>
</dbReference>
<evidence type="ECO:0000259" key="4">
    <source>
        <dbReference type="PROSITE" id="PS50075"/>
    </source>
</evidence>
<organism evidence="5 6">
    <name type="scientific">Floridaenema flaviceps BLCC-F50</name>
    <dbReference type="NCBI Taxonomy" id="3153642"/>
    <lineage>
        <taxon>Bacteria</taxon>
        <taxon>Bacillati</taxon>
        <taxon>Cyanobacteriota</taxon>
        <taxon>Cyanophyceae</taxon>
        <taxon>Oscillatoriophycideae</taxon>
        <taxon>Aerosakkonematales</taxon>
        <taxon>Aerosakkonemataceae</taxon>
        <taxon>Floridanema</taxon>
        <taxon>Floridanema flaviceps</taxon>
    </lineage>
</organism>
<dbReference type="NCBIfam" id="TIGR01733">
    <property type="entry name" value="AA-adenyl-dom"/>
    <property type="match status" value="1"/>
</dbReference>
<dbReference type="InterPro" id="IPR020806">
    <property type="entry name" value="PKS_PP-bd"/>
</dbReference>
<name>A0ABV4XL25_9CYAN</name>
<dbReference type="SUPFAM" id="SSF53474">
    <property type="entry name" value="alpha/beta-Hydrolases"/>
    <property type="match status" value="1"/>
</dbReference>
<dbReference type="InterPro" id="IPR045851">
    <property type="entry name" value="AMP-bd_C_sf"/>
</dbReference>
<dbReference type="InterPro" id="IPR036736">
    <property type="entry name" value="ACP-like_sf"/>
</dbReference>
<evidence type="ECO:0000256" key="1">
    <source>
        <dbReference type="ARBA" id="ARBA00001957"/>
    </source>
</evidence>
<dbReference type="PANTHER" id="PTHR45527">
    <property type="entry name" value="NONRIBOSOMAL PEPTIDE SYNTHETASE"/>
    <property type="match status" value="1"/>
</dbReference>
<dbReference type="PROSITE" id="PS50075">
    <property type="entry name" value="CARRIER"/>
    <property type="match status" value="1"/>
</dbReference>
<dbReference type="SMART" id="SM00823">
    <property type="entry name" value="PKS_PP"/>
    <property type="match status" value="1"/>
</dbReference>
<dbReference type="Gene3D" id="1.10.1200.10">
    <property type="entry name" value="ACP-like"/>
    <property type="match status" value="1"/>
</dbReference>
<proteinExistence type="predicted"/>
<dbReference type="SUPFAM" id="SSF56801">
    <property type="entry name" value="Acetyl-CoA synthetase-like"/>
    <property type="match status" value="1"/>
</dbReference>
<dbReference type="CDD" id="cd19531">
    <property type="entry name" value="LCL_NRPS-like"/>
    <property type="match status" value="1"/>
</dbReference>
<dbReference type="InterPro" id="IPR009081">
    <property type="entry name" value="PP-bd_ACP"/>
</dbReference>
<dbReference type="Proteomes" id="UP001576784">
    <property type="component" value="Unassembled WGS sequence"/>
</dbReference>
<gene>
    <name evidence="5" type="ORF">ACE1CI_05595</name>
</gene>
<dbReference type="RefSeq" id="WP_413262073.1">
    <property type="nucleotide sequence ID" value="NZ_JBHFNR010000032.1"/>
</dbReference>
<dbReference type="PANTHER" id="PTHR45527:SF1">
    <property type="entry name" value="FATTY ACID SYNTHASE"/>
    <property type="match status" value="1"/>
</dbReference>
<dbReference type="InterPro" id="IPR001031">
    <property type="entry name" value="Thioesterase"/>
</dbReference>
<dbReference type="Gene3D" id="3.30.559.30">
    <property type="entry name" value="Nonribosomal peptide synthetase, condensation domain"/>
    <property type="match status" value="1"/>
</dbReference>
<evidence type="ECO:0000313" key="5">
    <source>
        <dbReference type="EMBL" id="MFB2892403.1"/>
    </source>
</evidence>
<dbReference type="Pfam" id="PF13193">
    <property type="entry name" value="AMP-binding_C"/>
    <property type="match status" value="1"/>
</dbReference>
<dbReference type="SUPFAM" id="SSF47336">
    <property type="entry name" value="ACP-like"/>
    <property type="match status" value="1"/>
</dbReference>
<dbReference type="InterPro" id="IPR025110">
    <property type="entry name" value="AMP-bd_C"/>
</dbReference>
<dbReference type="InterPro" id="IPR029058">
    <property type="entry name" value="AB_hydrolase_fold"/>
</dbReference>
<sequence>MNTKVTETYPLSSGQQALWLLYQIAPERVAYNIFITAKINSPLNISAFITVWNKIVERHPILRTTYTSHEGKPLQQINEAQELSIELIDASHWSEDYLKERIFAETDRPFNLETDSVLRINLFTCSEKDHILLLTMHHIAGDMWSFDLLLKEFQALYTAQIEQADSVKGSLIQNKSYTEFVRWQSEMLSDEREEKHWQYWKKQLAGELPILNLLPDKPRPPRQTYQGETYLFRLEEQLIEKLNNLAQTSGKTLYGILLTAFFVLLYRYTNQEDILIGSPMRGHRSGDFKAIIGYFVNLVPLRIFLEKNIKFTELLAQVSNTVKEGQKHKDYPFSRLTEKLAPERDPSRPSLCQVIFTWQSHRWCQPIENSLHSQEQVLQMEPFLLGHQRGADFDLNLAVMEAQSVLQLCWQYNTDLFEASTITRIAGHFVTLLEGIVAHPEALISQLPILTATEQQQLIEWNNTQIDYPLDRCLHQLFEQQVEKTPQSVAVVFDFQQLTYSQLNDRANQLAHYLRSLGVGADVPVGLCVERSIEMLVGVLGILKAGGAYVPLDPEYPVERLHLMLSDSQIRVLLTQQKFVETLYTTSLPTHPAHLVCLDTDWSEISQHSPTNPTCDVQPENLAYVIYTSGSTGQPKGVAMNHLPLVNLILWQVQNSTISPGGKTLQFAPISFDVSCQEMFSTWCSGGTLLLISEQLRREPVALLDLLSQQAVERLFLPFVGLQQLAEVATESKSEVQLREIITAGEQLQMTPAIIQWLSQQSNCTLHNHYGPSESHVVTSYTLNQTGESWPLLPPIGRPIANSQIYILDSHLQPVPIGVPGELHIGGVSLARGYLNRKELTSEKFIANPFGDRGQVLGCREEEFPQPLTPTPQPPKLYKTGDLARYLPDGNIEYLGRIDNQVKIRGFRIELGEIEALLSQHPQVQAAAVIVREDTPLDKRLVAYITSQSSATPTSNELRQYLKAKLPEYMVPSAFVLLDTLPLTPSGKVDRRALPEPSDRTSSDTFVLPRNPVEVTLSQIWSTILKLNLVGVKDNFFDLGGHSLLAPYLMAQLKEHFGKDIPLTTLFENPTIEQLAIVLQKGVDTFSDSPLVAIQSLGSNPPLFCVPGAGGYPFYLYNLARCLPSYQPLYSFQANYYKQKLTSISYVKEIAAYYIQAMQKLQPQGPYFLAGHSFGGKIAYEMALQLLDRGEEVALLAILDTTAPAAIPRSYVELLEKMDDASWMISFDYSMKAVYGKELNLDAEQLRSLAPEAQVQYVLDSLKMADLLPPDAEPSYLSEVLQIYRAESMTVYVPELFYPVPISLFRSSDVFAVDESEISDPELLEYSKFFREKALGWDAFSSRPVDVHCVPGNHVTILRLPHVQVLAERLNACIQQTLLTIKNRESTFVG</sequence>
<evidence type="ECO:0000313" key="6">
    <source>
        <dbReference type="Proteomes" id="UP001576784"/>
    </source>
</evidence>
<dbReference type="Gene3D" id="3.40.50.1820">
    <property type="entry name" value="alpha/beta hydrolase"/>
    <property type="match status" value="1"/>
</dbReference>
<dbReference type="InterPro" id="IPR010071">
    <property type="entry name" value="AA_adenyl_dom"/>
</dbReference>
<keyword evidence="2" id="KW-0596">Phosphopantetheine</keyword>
<dbReference type="CDD" id="cd17651">
    <property type="entry name" value="A_NRPS_VisG_like"/>
    <property type="match status" value="1"/>
</dbReference>